<dbReference type="GO" id="GO:0003700">
    <property type="term" value="F:DNA-binding transcription factor activity"/>
    <property type="evidence" value="ECO:0007669"/>
    <property type="project" value="InterPro"/>
</dbReference>
<protein>
    <submittedName>
        <fullName evidence="3">Fur family transcriptional regulator, ferric uptake regulator</fullName>
    </submittedName>
</protein>
<dbReference type="AlphaFoldDB" id="A0A1M6MN51"/>
<dbReference type="SUPFAM" id="SSF46785">
    <property type="entry name" value="Winged helix' DNA-binding domain"/>
    <property type="match status" value="1"/>
</dbReference>
<feature type="binding site" evidence="1">
    <location>
        <position position="121"/>
    </location>
    <ligand>
        <name>Zn(2+)</name>
        <dbReference type="ChEBI" id="CHEBI:29105"/>
    </ligand>
</feature>
<dbReference type="STRING" id="192903.SAMN04488513_11066"/>
<dbReference type="OrthoDB" id="594893at2"/>
<feature type="binding site" evidence="1">
    <location>
        <position position="90"/>
    </location>
    <ligand>
        <name>Zn(2+)</name>
        <dbReference type="ChEBI" id="CHEBI:29105"/>
    </ligand>
</feature>
<gene>
    <name evidence="3" type="ORF">SAMN04488513_11066</name>
</gene>
<feature type="binding site" evidence="2">
    <location>
        <position position="99"/>
    </location>
    <ligand>
        <name>Fe cation</name>
        <dbReference type="ChEBI" id="CHEBI:24875"/>
    </ligand>
</feature>
<dbReference type="EMBL" id="FQYU01000010">
    <property type="protein sequence ID" value="SHJ84874.1"/>
    <property type="molecule type" value="Genomic_DNA"/>
</dbReference>
<evidence type="ECO:0000313" key="3">
    <source>
        <dbReference type="EMBL" id="SHJ84874.1"/>
    </source>
</evidence>
<evidence type="ECO:0000256" key="2">
    <source>
        <dbReference type="PIRSR" id="PIRSR602481-2"/>
    </source>
</evidence>
<keyword evidence="1" id="KW-0479">Metal-binding</keyword>
<feature type="binding site" evidence="1">
    <location>
        <position position="87"/>
    </location>
    <ligand>
        <name>Zn(2+)</name>
        <dbReference type="ChEBI" id="CHEBI:29105"/>
    </ligand>
</feature>
<dbReference type="Proteomes" id="UP000184543">
    <property type="component" value="Unassembled WGS sequence"/>
</dbReference>
<keyword evidence="1" id="KW-0862">Zinc</keyword>
<dbReference type="InterPro" id="IPR036390">
    <property type="entry name" value="WH_DNA-bd_sf"/>
</dbReference>
<dbReference type="Gene3D" id="1.10.10.10">
    <property type="entry name" value="Winged helix-like DNA-binding domain superfamily/Winged helix DNA-binding domain"/>
    <property type="match status" value="1"/>
</dbReference>
<keyword evidence="4" id="KW-1185">Reference proteome</keyword>
<name>A0A1M6MN51_9FLAO</name>
<sequence>MGIVRNTKSVSLVTDFFRQMDGAVGVVELVEKFKGQMNKSTIYRILDRLEDEGRVHSFLGGNGLKHYAKCHNCTSGHHSDIHPHFQCTSCGKVECVSCEIAIPELPNKRIQQVQLFLTGTCEGCSS</sequence>
<dbReference type="InterPro" id="IPR002481">
    <property type="entry name" value="FUR"/>
</dbReference>
<reference evidence="4" key="1">
    <citation type="submission" date="2016-11" db="EMBL/GenBank/DDBJ databases">
        <authorList>
            <person name="Varghese N."/>
            <person name="Submissions S."/>
        </authorList>
    </citation>
    <scope>NUCLEOTIDE SEQUENCE [LARGE SCALE GENOMIC DNA]</scope>
    <source>
        <strain evidence="4">DSM 19858</strain>
    </source>
</reference>
<dbReference type="InterPro" id="IPR036388">
    <property type="entry name" value="WH-like_DNA-bd_sf"/>
</dbReference>
<evidence type="ECO:0000313" key="4">
    <source>
        <dbReference type="Proteomes" id="UP000184543"/>
    </source>
</evidence>
<feature type="binding site" evidence="2">
    <location>
        <position position="78"/>
    </location>
    <ligand>
        <name>Fe cation</name>
        <dbReference type="ChEBI" id="CHEBI:24875"/>
    </ligand>
</feature>
<accession>A0A1M6MN51</accession>
<dbReference type="GO" id="GO:0046872">
    <property type="term" value="F:metal ion binding"/>
    <property type="evidence" value="ECO:0007669"/>
    <property type="project" value="UniProtKB-KW"/>
</dbReference>
<evidence type="ECO:0000256" key="1">
    <source>
        <dbReference type="PIRSR" id="PIRSR602481-1"/>
    </source>
</evidence>
<dbReference type="Pfam" id="PF01475">
    <property type="entry name" value="FUR"/>
    <property type="match status" value="1"/>
</dbReference>
<proteinExistence type="predicted"/>
<keyword evidence="2" id="KW-0408">Iron</keyword>
<comment type="cofactor">
    <cofactor evidence="1">
        <name>Zn(2+)</name>
        <dbReference type="ChEBI" id="CHEBI:29105"/>
    </cofactor>
    <text evidence="1">Binds 1 zinc ion per subunit.</text>
</comment>
<organism evidence="3 4">
    <name type="scientific">Pseudozobellia thermophila</name>
    <dbReference type="NCBI Taxonomy" id="192903"/>
    <lineage>
        <taxon>Bacteria</taxon>
        <taxon>Pseudomonadati</taxon>
        <taxon>Bacteroidota</taxon>
        <taxon>Flavobacteriia</taxon>
        <taxon>Flavobacteriales</taxon>
        <taxon>Flavobacteriaceae</taxon>
        <taxon>Pseudozobellia</taxon>
    </lineage>
</organism>
<feature type="binding site" evidence="1">
    <location>
        <position position="124"/>
    </location>
    <ligand>
        <name>Zn(2+)</name>
        <dbReference type="ChEBI" id="CHEBI:29105"/>
    </ligand>
</feature>
<comment type="cofactor">
    <cofactor evidence="2">
        <name>Mn(2+)</name>
        <dbReference type="ChEBI" id="CHEBI:29035"/>
    </cofactor>
    <cofactor evidence="2">
        <name>Fe(2+)</name>
        <dbReference type="ChEBI" id="CHEBI:29033"/>
    </cofactor>
    <text evidence="2">Binds 1 Mn(2+) or Fe(2+) ion per subunit.</text>
</comment>